<dbReference type="PANTHER" id="PTHR22926:SF3">
    <property type="entry name" value="UNDECAPRENYL-PHOSPHATE ALPHA-N-ACETYLGLUCOSAMINYL 1-PHOSPHATE TRANSFERASE"/>
    <property type="match status" value="1"/>
</dbReference>
<dbReference type="GO" id="GO:0044038">
    <property type="term" value="P:cell wall macromolecule biosynthetic process"/>
    <property type="evidence" value="ECO:0007669"/>
    <property type="project" value="TreeGrafter"/>
</dbReference>
<feature type="transmembrane region" description="Helical" evidence="8">
    <location>
        <begin position="230"/>
        <end position="254"/>
    </location>
</feature>
<feature type="transmembrane region" description="Helical" evidence="8">
    <location>
        <begin position="207"/>
        <end position="224"/>
    </location>
</feature>
<evidence type="ECO:0000256" key="3">
    <source>
        <dbReference type="ARBA" id="ARBA00022679"/>
    </source>
</evidence>
<dbReference type="PANTHER" id="PTHR22926">
    <property type="entry name" value="PHOSPHO-N-ACETYLMURAMOYL-PENTAPEPTIDE-TRANSFERASE"/>
    <property type="match status" value="1"/>
</dbReference>
<feature type="transmembrane region" description="Helical" evidence="8">
    <location>
        <begin position="72"/>
        <end position="90"/>
    </location>
</feature>
<evidence type="ECO:0000256" key="8">
    <source>
        <dbReference type="SAM" id="Phobius"/>
    </source>
</evidence>
<keyword evidence="7" id="KW-0479">Metal-binding</keyword>
<organism evidence="9 10">
    <name type="scientific">Planotetraspora silvatica</name>
    <dbReference type="NCBI Taxonomy" id="234614"/>
    <lineage>
        <taxon>Bacteria</taxon>
        <taxon>Bacillati</taxon>
        <taxon>Actinomycetota</taxon>
        <taxon>Actinomycetes</taxon>
        <taxon>Streptosporangiales</taxon>
        <taxon>Streptosporangiaceae</taxon>
        <taxon>Planotetraspora</taxon>
    </lineage>
</organism>
<evidence type="ECO:0000256" key="5">
    <source>
        <dbReference type="ARBA" id="ARBA00022989"/>
    </source>
</evidence>
<feature type="transmembrane region" description="Helical" evidence="8">
    <location>
        <begin position="102"/>
        <end position="122"/>
    </location>
</feature>
<dbReference type="EMBL" id="BOOQ01000015">
    <property type="protein sequence ID" value="GII46115.1"/>
    <property type="molecule type" value="Genomic_DNA"/>
</dbReference>
<keyword evidence="10" id="KW-1185">Reference proteome</keyword>
<dbReference type="RefSeq" id="WP_203973725.1">
    <property type="nucleotide sequence ID" value="NZ_BAAAKY010000049.1"/>
</dbReference>
<evidence type="ECO:0000256" key="6">
    <source>
        <dbReference type="ARBA" id="ARBA00023136"/>
    </source>
</evidence>
<feature type="transmembrane region" description="Helical" evidence="8">
    <location>
        <begin position="128"/>
        <end position="145"/>
    </location>
</feature>
<keyword evidence="3" id="KW-0808">Transferase</keyword>
<evidence type="ECO:0000256" key="7">
    <source>
        <dbReference type="PIRSR" id="PIRSR600715-1"/>
    </source>
</evidence>
<dbReference type="GO" id="GO:0016780">
    <property type="term" value="F:phosphotransferase activity, for other substituted phosphate groups"/>
    <property type="evidence" value="ECO:0007669"/>
    <property type="project" value="InterPro"/>
</dbReference>
<feature type="transmembrane region" description="Helical" evidence="8">
    <location>
        <begin position="275"/>
        <end position="303"/>
    </location>
</feature>
<proteinExistence type="predicted"/>
<evidence type="ECO:0000256" key="2">
    <source>
        <dbReference type="ARBA" id="ARBA00022475"/>
    </source>
</evidence>
<dbReference type="GO" id="GO:0071555">
    <property type="term" value="P:cell wall organization"/>
    <property type="evidence" value="ECO:0007669"/>
    <property type="project" value="TreeGrafter"/>
</dbReference>
<evidence type="ECO:0000313" key="10">
    <source>
        <dbReference type="Proteomes" id="UP000644610"/>
    </source>
</evidence>
<keyword evidence="5 8" id="KW-1133">Transmembrane helix</keyword>
<evidence type="ECO:0000256" key="4">
    <source>
        <dbReference type="ARBA" id="ARBA00022692"/>
    </source>
</evidence>
<comment type="subcellular location">
    <subcellularLocation>
        <location evidence="1">Cell membrane</location>
        <topology evidence="1">Multi-pass membrane protein</topology>
    </subcellularLocation>
</comment>
<reference evidence="9" key="1">
    <citation type="submission" date="2021-01" db="EMBL/GenBank/DDBJ databases">
        <title>Whole genome shotgun sequence of Planotetraspora silvatica NBRC 100141.</title>
        <authorList>
            <person name="Komaki H."/>
            <person name="Tamura T."/>
        </authorList>
    </citation>
    <scope>NUCLEOTIDE SEQUENCE</scope>
    <source>
        <strain evidence="9">NBRC 100141</strain>
    </source>
</reference>
<keyword evidence="7" id="KW-0460">Magnesium</keyword>
<dbReference type="GO" id="GO:0046872">
    <property type="term" value="F:metal ion binding"/>
    <property type="evidence" value="ECO:0007669"/>
    <property type="project" value="UniProtKB-KW"/>
</dbReference>
<evidence type="ECO:0000256" key="1">
    <source>
        <dbReference type="ARBA" id="ARBA00004651"/>
    </source>
</evidence>
<evidence type="ECO:0000313" key="9">
    <source>
        <dbReference type="EMBL" id="GII46115.1"/>
    </source>
</evidence>
<accession>A0A8J3XMC1</accession>
<keyword evidence="4 8" id="KW-0812">Transmembrane</keyword>
<dbReference type="GO" id="GO:0005886">
    <property type="term" value="C:plasma membrane"/>
    <property type="evidence" value="ECO:0007669"/>
    <property type="project" value="UniProtKB-SubCell"/>
</dbReference>
<dbReference type="GO" id="GO:0009103">
    <property type="term" value="P:lipopolysaccharide biosynthetic process"/>
    <property type="evidence" value="ECO:0007669"/>
    <property type="project" value="TreeGrafter"/>
</dbReference>
<feature type="binding site" evidence="7">
    <location>
        <position position="203"/>
    </location>
    <ligand>
        <name>Mg(2+)</name>
        <dbReference type="ChEBI" id="CHEBI:18420"/>
    </ligand>
</feature>
<evidence type="ECO:0008006" key="11">
    <source>
        <dbReference type="Google" id="ProtNLM"/>
    </source>
</evidence>
<sequence>MNAVIALMAGLAACLLSAATMAPLRRLALRWGLTDRPAGHKAHARPTAFLGGVGIALGTALPTAAALGFSDLRVTAILLAALAVAVLGLIDDIRSLPVAARLIVESVAAGGVVASGVQITLTGQWMDGPLTVMWIVVMTNSYNLLDNMDGALGAVTAATAVFLVGAAFVASQPALAILLSALACASLGFLAHNWAPARMFMGDSGSLFIGFVLTCSTIALATGLTPGAIYAGLLLPAFVAVVDTGVVMVSRVLAGRPPLSGGTDHVTHRLQRTGLGSRAIAVSLATAAAMTGALSLTVTLGWFPPLETAIVAGMTAIILIGLLQGVDVYTPARPSGELSRISQRRR</sequence>
<keyword evidence="6 8" id="KW-0472">Membrane</keyword>
<protein>
    <recommendedName>
        <fullName evidence="11">Undecaprenyl/decaprenyl-phosphate alpha-N-acetylglucosaminyl 1-phosphate transferase</fullName>
    </recommendedName>
</protein>
<name>A0A8J3XMC1_9ACTN</name>
<feature type="transmembrane region" description="Helical" evidence="8">
    <location>
        <begin position="309"/>
        <end position="330"/>
    </location>
</feature>
<feature type="transmembrane region" description="Helical" evidence="8">
    <location>
        <begin position="176"/>
        <end position="195"/>
    </location>
</feature>
<gene>
    <name evidence="9" type="ORF">Psi02_25390</name>
</gene>
<keyword evidence="2" id="KW-1003">Cell membrane</keyword>
<dbReference type="Proteomes" id="UP000644610">
    <property type="component" value="Unassembled WGS sequence"/>
</dbReference>
<dbReference type="CDD" id="cd06853">
    <property type="entry name" value="GT_WecA_like"/>
    <property type="match status" value="1"/>
</dbReference>
<feature type="binding site" evidence="7">
    <location>
        <position position="143"/>
    </location>
    <ligand>
        <name>Mg(2+)</name>
        <dbReference type="ChEBI" id="CHEBI:18420"/>
    </ligand>
</feature>
<comment type="caution">
    <text evidence="9">The sequence shown here is derived from an EMBL/GenBank/DDBJ whole genome shotgun (WGS) entry which is preliminary data.</text>
</comment>
<feature type="transmembrane region" description="Helical" evidence="8">
    <location>
        <begin position="152"/>
        <end position="170"/>
    </location>
</feature>
<comment type="cofactor">
    <cofactor evidence="7">
        <name>Mg(2+)</name>
        <dbReference type="ChEBI" id="CHEBI:18420"/>
    </cofactor>
</comment>
<dbReference type="AlphaFoldDB" id="A0A8J3XMC1"/>
<dbReference type="InterPro" id="IPR000715">
    <property type="entry name" value="Glycosyl_transferase_4"/>
</dbReference>
<dbReference type="Pfam" id="PF00953">
    <property type="entry name" value="Glycos_transf_4"/>
    <property type="match status" value="1"/>
</dbReference>